<dbReference type="GO" id="GO:0006207">
    <property type="term" value="P:'de novo' pyrimidine nucleobase biosynthetic process"/>
    <property type="evidence" value="ECO:0007669"/>
    <property type="project" value="TreeGrafter"/>
</dbReference>
<keyword evidence="4" id="KW-0288">FMN</keyword>
<evidence type="ECO:0000256" key="6">
    <source>
        <dbReference type="ARBA" id="ARBA00023002"/>
    </source>
</evidence>
<comment type="pathway">
    <text evidence="2">Pyrimidine metabolism; UMP biosynthesis via de novo pathway.</text>
</comment>
<evidence type="ECO:0000256" key="5">
    <source>
        <dbReference type="ARBA" id="ARBA00022975"/>
    </source>
</evidence>
<keyword evidence="5" id="KW-0665">Pyrimidine biosynthesis</keyword>
<dbReference type="NCBIfam" id="NF005741">
    <property type="entry name" value="PRK07565.1"/>
    <property type="match status" value="1"/>
</dbReference>
<dbReference type="AlphaFoldDB" id="X0TAC4"/>
<keyword evidence="6" id="KW-0560">Oxidoreductase</keyword>
<feature type="domain" description="Dihydroorotate dehydrogenase catalytic" evidence="7">
    <location>
        <begin position="4"/>
        <end position="291"/>
    </location>
</feature>
<name>X0TAC4_9ZZZZ</name>
<dbReference type="SUPFAM" id="SSF51395">
    <property type="entry name" value="FMN-linked oxidoreductases"/>
    <property type="match status" value="1"/>
</dbReference>
<evidence type="ECO:0000256" key="3">
    <source>
        <dbReference type="ARBA" id="ARBA00022630"/>
    </source>
</evidence>
<dbReference type="InterPro" id="IPR013785">
    <property type="entry name" value="Aldolase_TIM"/>
</dbReference>
<evidence type="ECO:0000256" key="1">
    <source>
        <dbReference type="ARBA" id="ARBA00001917"/>
    </source>
</evidence>
<dbReference type="PIRSF" id="PIRSF000164">
    <property type="entry name" value="DHO_oxidase"/>
    <property type="match status" value="1"/>
</dbReference>
<dbReference type="InterPro" id="IPR005720">
    <property type="entry name" value="Dihydroorotate_DH_cat"/>
</dbReference>
<dbReference type="PANTHER" id="PTHR48109:SF3">
    <property type="entry name" value="SLL0744 PROTEIN"/>
    <property type="match status" value="1"/>
</dbReference>
<dbReference type="GO" id="GO:0005737">
    <property type="term" value="C:cytoplasm"/>
    <property type="evidence" value="ECO:0007669"/>
    <property type="project" value="InterPro"/>
</dbReference>
<dbReference type="InterPro" id="IPR012135">
    <property type="entry name" value="Dihydroorotate_DH_1_2"/>
</dbReference>
<keyword evidence="3" id="KW-0285">Flavoprotein</keyword>
<dbReference type="InterPro" id="IPR050074">
    <property type="entry name" value="DHO_dehydrogenase"/>
</dbReference>
<dbReference type="GO" id="GO:0044205">
    <property type="term" value="P:'de novo' UMP biosynthetic process"/>
    <property type="evidence" value="ECO:0007669"/>
    <property type="project" value="UniProtKB-UniPathway"/>
</dbReference>
<dbReference type="CDD" id="cd04739">
    <property type="entry name" value="DHOD_like"/>
    <property type="match status" value="1"/>
</dbReference>
<dbReference type="UniPathway" id="UPA00070"/>
<reference evidence="8" key="1">
    <citation type="journal article" date="2014" name="Front. Microbiol.">
        <title>High frequency of phylogenetically diverse reductive dehalogenase-homologous genes in deep subseafloor sedimentary metagenomes.</title>
        <authorList>
            <person name="Kawai M."/>
            <person name="Futagami T."/>
            <person name="Toyoda A."/>
            <person name="Takaki Y."/>
            <person name="Nishi S."/>
            <person name="Hori S."/>
            <person name="Arai W."/>
            <person name="Tsubouchi T."/>
            <person name="Morono Y."/>
            <person name="Uchiyama I."/>
            <person name="Ito T."/>
            <person name="Fujiyama A."/>
            <person name="Inagaki F."/>
            <person name="Takami H."/>
        </authorList>
    </citation>
    <scope>NUCLEOTIDE SEQUENCE</scope>
    <source>
        <strain evidence="8">Expedition CK06-06</strain>
    </source>
</reference>
<dbReference type="GO" id="GO:0004152">
    <property type="term" value="F:dihydroorotate dehydrogenase activity"/>
    <property type="evidence" value="ECO:0007669"/>
    <property type="project" value="InterPro"/>
</dbReference>
<accession>X0TAC4</accession>
<evidence type="ECO:0000256" key="2">
    <source>
        <dbReference type="ARBA" id="ARBA00004725"/>
    </source>
</evidence>
<dbReference type="Pfam" id="PF01180">
    <property type="entry name" value="DHO_dh"/>
    <property type="match status" value="1"/>
</dbReference>
<comment type="caution">
    <text evidence="8">The sequence shown here is derived from an EMBL/GenBank/DDBJ whole genome shotgun (WGS) entry which is preliminary data.</text>
</comment>
<comment type="cofactor">
    <cofactor evidence="1">
        <name>FMN</name>
        <dbReference type="ChEBI" id="CHEBI:58210"/>
    </cofactor>
</comment>
<evidence type="ECO:0000313" key="8">
    <source>
        <dbReference type="EMBL" id="GAF85147.1"/>
    </source>
</evidence>
<dbReference type="EMBL" id="BARS01003668">
    <property type="protein sequence ID" value="GAF85147.1"/>
    <property type="molecule type" value="Genomic_DNA"/>
</dbReference>
<gene>
    <name evidence="8" type="ORF">S01H1_07110</name>
</gene>
<evidence type="ECO:0000256" key="4">
    <source>
        <dbReference type="ARBA" id="ARBA00022643"/>
    </source>
</evidence>
<sequence length="334" mass="37274">MADLDVNYMGLKLRNPIIVGSSGLTDKSESIRNLEQNGAAAVVLKSLFEEEILLEKKAMLSQMQSGDFLYPETVDFYQYEEAPKETTTDYLELIRETKKQVSIPVLASINCMTAQQWTWFPKEIENAGADGLELNLFILPTDMKRSAEENEKVYFDIVEEVCSKVNIPVSLKISYYFSNLATMITRLGSTGIKGLVLFNRFYSPDIDIENFQLTSGSVLSTPGDLSLSLRWIAIMAERVDCDLAASTGIHDGPAVIKQILAGANAVQVVSAIYKHGGEKIAEMLHQLESWMDSHGFASIDHFRGKMSQVGSDNPAAFERVQFMKYFRGFTGEEI</sequence>
<evidence type="ECO:0000259" key="7">
    <source>
        <dbReference type="Pfam" id="PF01180"/>
    </source>
</evidence>
<proteinExistence type="predicted"/>
<dbReference type="Gene3D" id="3.20.20.70">
    <property type="entry name" value="Aldolase class I"/>
    <property type="match status" value="1"/>
</dbReference>
<protein>
    <recommendedName>
        <fullName evidence="7">Dihydroorotate dehydrogenase catalytic domain-containing protein</fullName>
    </recommendedName>
</protein>
<dbReference type="PANTHER" id="PTHR48109">
    <property type="entry name" value="DIHYDROOROTATE DEHYDROGENASE (QUINONE), MITOCHONDRIAL-RELATED"/>
    <property type="match status" value="1"/>
</dbReference>
<organism evidence="8">
    <name type="scientific">marine sediment metagenome</name>
    <dbReference type="NCBI Taxonomy" id="412755"/>
    <lineage>
        <taxon>unclassified sequences</taxon>
        <taxon>metagenomes</taxon>
        <taxon>ecological metagenomes</taxon>
    </lineage>
</organism>